<evidence type="ECO:0000313" key="7">
    <source>
        <dbReference type="EMBL" id="KFL37294.1"/>
    </source>
</evidence>
<proteinExistence type="predicted"/>
<gene>
    <name evidence="7" type="ORF">N788_10665</name>
</gene>
<evidence type="ECO:0008006" key="9">
    <source>
        <dbReference type="Google" id="ProtNLM"/>
    </source>
</evidence>
<keyword evidence="2" id="KW-1003">Cell membrane</keyword>
<evidence type="ECO:0000313" key="8">
    <source>
        <dbReference type="Proteomes" id="UP000029085"/>
    </source>
</evidence>
<dbReference type="Proteomes" id="UP000029085">
    <property type="component" value="Unassembled WGS sequence"/>
</dbReference>
<dbReference type="InterPro" id="IPR005598">
    <property type="entry name" value="ATP_synth_I"/>
</dbReference>
<evidence type="ECO:0000256" key="3">
    <source>
        <dbReference type="ARBA" id="ARBA00022692"/>
    </source>
</evidence>
<feature type="transmembrane region" description="Helical" evidence="6">
    <location>
        <begin position="39"/>
        <end position="56"/>
    </location>
</feature>
<comment type="caution">
    <text evidence="7">The sequence shown here is derived from an EMBL/GenBank/DDBJ whole genome shotgun (WGS) entry which is preliminary data.</text>
</comment>
<dbReference type="STRING" id="1121014.N788_10665"/>
<feature type="transmembrane region" description="Helical" evidence="6">
    <location>
        <begin position="102"/>
        <end position="123"/>
    </location>
</feature>
<organism evidence="7 8">
    <name type="scientific">Arenimonas donghaensis DSM 18148 = HO3-R19</name>
    <dbReference type="NCBI Taxonomy" id="1121014"/>
    <lineage>
        <taxon>Bacteria</taxon>
        <taxon>Pseudomonadati</taxon>
        <taxon>Pseudomonadota</taxon>
        <taxon>Gammaproteobacteria</taxon>
        <taxon>Lysobacterales</taxon>
        <taxon>Lysobacteraceae</taxon>
        <taxon>Arenimonas</taxon>
    </lineage>
</organism>
<dbReference type="GO" id="GO:0005886">
    <property type="term" value="C:plasma membrane"/>
    <property type="evidence" value="ECO:0007669"/>
    <property type="project" value="UniProtKB-SubCell"/>
</dbReference>
<feature type="transmembrane region" description="Helical" evidence="6">
    <location>
        <begin position="12"/>
        <end position="33"/>
    </location>
</feature>
<keyword evidence="5 6" id="KW-0472">Membrane</keyword>
<evidence type="ECO:0000256" key="4">
    <source>
        <dbReference type="ARBA" id="ARBA00022989"/>
    </source>
</evidence>
<protein>
    <recommendedName>
        <fullName evidence="9">ATP synthase I</fullName>
    </recommendedName>
</protein>
<keyword evidence="3 6" id="KW-0812">Transmembrane</keyword>
<feature type="transmembrane region" description="Helical" evidence="6">
    <location>
        <begin position="76"/>
        <end position="96"/>
    </location>
</feature>
<dbReference type="AlphaFoldDB" id="A0A087MK91"/>
<keyword evidence="8" id="KW-1185">Reference proteome</keyword>
<accession>A0A087MK91</accession>
<dbReference type="EMBL" id="AVCJ01000005">
    <property type="protein sequence ID" value="KFL37294.1"/>
    <property type="molecule type" value="Genomic_DNA"/>
</dbReference>
<evidence type="ECO:0000256" key="2">
    <source>
        <dbReference type="ARBA" id="ARBA00022475"/>
    </source>
</evidence>
<reference evidence="8" key="1">
    <citation type="submission" date="2013-08" db="EMBL/GenBank/DDBJ databases">
        <title>Genome sequencing of Arenimonas donghaensis.</title>
        <authorList>
            <person name="Chen F."/>
            <person name="Wang G."/>
        </authorList>
    </citation>
    <scope>NUCLEOTIDE SEQUENCE [LARGE SCALE GENOMIC DNA]</scope>
    <source>
        <strain evidence="8">HO3-R19</strain>
    </source>
</reference>
<reference evidence="7 8" key="2">
    <citation type="journal article" date="2015" name="Stand. Genomic Sci.">
        <title>High quality draft genomic sequence of Arenimonas donghaensis DSM 18148(T).</title>
        <authorList>
            <person name="Chen F."/>
            <person name="Wang H."/>
            <person name="Cao Y."/>
            <person name="Li X."/>
            <person name="Wang G."/>
        </authorList>
    </citation>
    <scope>NUCLEOTIDE SEQUENCE [LARGE SCALE GENOMIC DNA]</scope>
    <source>
        <strain evidence="7 8">HO3-R19</strain>
    </source>
</reference>
<dbReference type="Pfam" id="PF03899">
    <property type="entry name" value="ATP-synt_I"/>
    <property type="match status" value="1"/>
</dbReference>
<evidence type="ECO:0000256" key="5">
    <source>
        <dbReference type="ARBA" id="ARBA00023136"/>
    </source>
</evidence>
<evidence type="ECO:0000256" key="1">
    <source>
        <dbReference type="ARBA" id="ARBA00004651"/>
    </source>
</evidence>
<name>A0A087MK91_9GAMM</name>
<evidence type="ECO:0000256" key="6">
    <source>
        <dbReference type="SAM" id="Phobius"/>
    </source>
</evidence>
<sequence length="124" mass="12960">MNRASPPVSPHAHRLPVLQLALGCAAAAIAGAWVGREAALAWLAGAAVIAAAQWVFSWRTELRSRSAPAARMFTRLLLGTVLKWLVVGAGLALAMTNGLPPAHVLGGALLAALAQIFTLPWLLR</sequence>
<comment type="subcellular location">
    <subcellularLocation>
        <location evidence="1">Cell membrane</location>
        <topology evidence="1">Multi-pass membrane protein</topology>
    </subcellularLocation>
</comment>
<keyword evidence="4 6" id="KW-1133">Transmembrane helix</keyword>
<dbReference type="OrthoDB" id="5976192at2"/>